<gene>
    <name evidence="1" type="ORF">IBLFYP30_02800</name>
</gene>
<dbReference type="AlphaFoldDB" id="A0A6N3F4J2"/>
<sequence>MKRIISNNFINDLENGVLRNILKYVKSDTTLAMEIRKDGINIYYRGGSLLKIKEVGENQYNGYFDKNYIKTENNQSVVVECIPRIDNLSKANKLIDYIPKIKQQMDLWMKVEMPDGGEREYKHIVAKENNYGLIGKESDYFIGDIEYRGCLNNYLFDMIGVKWAVDNDNSENLDLALFKMYYGDKHLKTLEEVLSDLNNMIEFLYDEKSLSLLKDDLKEIYKAKTILGLLYPYEELKIGFSDKIEIVYIFGNQSNENNNLKNILIGIKNSKQYEEISKIADIKIAKSSFMGYGLYEKNMMNLDYAINML</sequence>
<evidence type="ECO:0000313" key="1">
    <source>
        <dbReference type="EMBL" id="VYU46819.1"/>
    </source>
</evidence>
<proteinExistence type="predicted"/>
<dbReference type="RefSeq" id="WP_007287661.1">
    <property type="nucleotide sequence ID" value="NZ_BAABYO010000001.1"/>
</dbReference>
<organism evidence="1">
    <name type="scientific">Intestinibacter bartlettii</name>
    <dbReference type="NCBI Taxonomy" id="261299"/>
    <lineage>
        <taxon>Bacteria</taxon>
        <taxon>Bacillati</taxon>
        <taxon>Bacillota</taxon>
        <taxon>Clostridia</taxon>
        <taxon>Peptostreptococcales</taxon>
        <taxon>Peptostreptococcaceae</taxon>
        <taxon>Intestinibacter</taxon>
    </lineage>
</organism>
<dbReference type="EMBL" id="CACRUE010000039">
    <property type="protein sequence ID" value="VYU46819.1"/>
    <property type="molecule type" value="Genomic_DNA"/>
</dbReference>
<protein>
    <submittedName>
        <fullName evidence="1">Uncharacterized protein</fullName>
    </submittedName>
</protein>
<accession>A0A6N3F4J2</accession>
<reference evidence="1" key="1">
    <citation type="submission" date="2019-11" db="EMBL/GenBank/DDBJ databases">
        <authorList>
            <person name="Feng L."/>
        </authorList>
    </citation>
    <scope>NUCLEOTIDE SEQUENCE</scope>
    <source>
        <strain evidence="1">IbartlettiiLFYP30</strain>
    </source>
</reference>
<name>A0A6N3F4J2_9FIRM</name>
<dbReference type="GeneID" id="89565411"/>